<dbReference type="RefSeq" id="WP_145347152.1">
    <property type="nucleotide sequence ID" value="NZ_SMLY01000079.1"/>
</dbReference>
<keyword evidence="3" id="KW-1185">Reference proteome</keyword>
<reference evidence="2 3" key="1">
    <citation type="submission" date="2019-07" db="EMBL/GenBank/DDBJ databases">
        <title>Genomic Encyclopedia of Archaeal and Bacterial Type Strains, Phase II (KMG-II): from individual species to whole genera.</title>
        <authorList>
            <person name="Goeker M."/>
        </authorList>
    </citation>
    <scope>NUCLEOTIDE SEQUENCE [LARGE SCALE GENOMIC DNA]</scope>
    <source>
        <strain evidence="2 3">ATCC BAA-252</strain>
    </source>
</reference>
<protein>
    <recommendedName>
        <fullName evidence="4">Avidin family protein</fullName>
    </recommendedName>
</protein>
<feature type="chain" id="PRO_5022020694" description="Avidin family protein" evidence="1">
    <location>
        <begin position="20"/>
        <end position="115"/>
    </location>
</feature>
<evidence type="ECO:0000313" key="2">
    <source>
        <dbReference type="EMBL" id="TWI79991.1"/>
    </source>
</evidence>
<proteinExistence type="predicted"/>
<accession>A0A562SF59</accession>
<evidence type="ECO:0000256" key="1">
    <source>
        <dbReference type="SAM" id="SignalP"/>
    </source>
</evidence>
<dbReference type="Proteomes" id="UP000320593">
    <property type="component" value="Unassembled WGS sequence"/>
</dbReference>
<evidence type="ECO:0008006" key="4">
    <source>
        <dbReference type="Google" id="ProtNLM"/>
    </source>
</evidence>
<dbReference type="AlphaFoldDB" id="A0A562SF59"/>
<keyword evidence="1" id="KW-0732">Signal</keyword>
<evidence type="ECO:0000313" key="3">
    <source>
        <dbReference type="Proteomes" id="UP000320593"/>
    </source>
</evidence>
<organism evidence="2 3">
    <name type="scientific">Roseibium hamelinense</name>
    <dbReference type="NCBI Taxonomy" id="150831"/>
    <lineage>
        <taxon>Bacteria</taxon>
        <taxon>Pseudomonadati</taxon>
        <taxon>Pseudomonadota</taxon>
        <taxon>Alphaproteobacteria</taxon>
        <taxon>Hyphomicrobiales</taxon>
        <taxon>Stappiaceae</taxon>
        <taxon>Roseibium</taxon>
    </lineage>
</organism>
<name>A0A562SF59_9HYPH</name>
<comment type="caution">
    <text evidence="2">The sequence shown here is derived from an EMBL/GenBank/DDBJ whole genome shotgun (WGS) entry which is preliminary data.</text>
</comment>
<gene>
    <name evidence="2" type="ORF">JM93_04103</name>
</gene>
<dbReference type="OrthoDB" id="6371473at2"/>
<feature type="signal peptide" evidence="1">
    <location>
        <begin position="1"/>
        <end position="19"/>
    </location>
</feature>
<sequence>MKALALAAAFAALSTGAFAAELASGEAITAAISGKTVQGSMSDSGAYTEFYAADGTIRGNGYTGTWTVSDDEMCFAYGEEPSCWGVVLDGTSVSWIKDGKTGGTGTIVDGNPNGF</sequence>
<dbReference type="EMBL" id="VLLF01000012">
    <property type="protein sequence ID" value="TWI79991.1"/>
    <property type="molecule type" value="Genomic_DNA"/>
</dbReference>